<dbReference type="SUPFAM" id="SSF46942">
    <property type="entry name" value="Elongation factor TFIIS domain 2"/>
    <property type="match status" value="1"/>
</dbReference>
<keyword evidence="9" id="KW-1185">Reference proteome</keyword>
<keyword evidence="4" id="KW-0539">Nucleus</keyword>
<dbReference type="CDD" id="cd13749">
    <property type="entry name" value="Zn-ribbon_TFIIS"/>
    <property type="match status" value="1"/>
</dbReference>
<dbReference type="Pfam" id="PF07500">
    <property type="entry name" value="TFIIS_M"/>
    <property type="match status" value="1"/>
</dbReference>
<dbReference type="SMART" id="SM00440">
    <property type="entry name" value="ZnF_C2C2"/>
    <property type="match status" value="1"/>
</dbReference>
<evidence type="ECO:0000313" key="8">
    <source>
        <dbReference type="EMBL" id="KAI8033226.1"/>
    </source>
</evidence>
<evidence type="ECO:0000259" key="6">
    <source>
        <dbReference type="PROSITE" id="PS51133"/>
    </source>
</evidence>
<dbReference type="GO" id="GO:0005634">
    <property type="term" value="C:nucleus"/>
    <property type="evidence" value="ECO:0007669"/>
    <property type="project" value="TreeGrafter"/>
</dbReference>
<comment type="caution">
    <text evidence="8">The sequence shown here is derived from an EMBL/GenBank/DDBJ whole genome shotgun (WGS) entry which is preliminary data.</text>
</comment>
<evidence type="ECO:0000256" key="1">
    <source>
        <dbReference type="ARBA" id="ARBA00022723"/>
    </source>
</evidence>
<dbReference type="SMART" id="SM00510">
    <property type="entry name" value="TFS2M"/>
    <property type="match status" value="1"/>
</dbReference>
<dbReference type="SUPFAM" id="SSF57783">
    <property type="entry name" value="Zinc beta-ribbon"/>
    <property type="match status" value="1"/>
</dbReference>
<reference evidence="8" key="1">
    <citation type="journal article" date="2023" name="Genome Biol. Evol.">
        <title>Long-read-based Genome Assembly of Drosophila gunungcola Reveals Fewer Chemosensory Genes in Flower-breeding Species.</title>
        <authorList>
            <person name="Negi A."/>
            <person name="Liao B.Y."/>
            <person name="Yeh S.D."/>
        </authorList>
    </citation>
    <scope>NUCLEOTIDE SEQUENCE</scope>
    <source>
        <strain evidence="8">Sukarami</strain>
    </source>
</reference>
<dbReference type="Gene3D" id="2.20.25.10">
    <property type="match status" value="1"/>
</dbReference>
<feature type="domain" description="TFIIS-type" evidence="6">
    <location>
        <begin position="127"/>
        <end position="165"/>
    </location>
</feature>
<dbReference type="PROSITE" id="PS51133">
    <property type="entry name" value="ZF_TFIIS_2"/>
    <property type="match status" value="1"/>
</dbReference>
<dbReference type="PANTHER" id="PTHR11477:SF0">
    <property type="entry name" value="IP08861P-RELATED"/>
    <property type="match status" value="1"/>
</dbReference>
<dbReference type="OrthoDB" id="44867at2759"/>
<gene>
    <name evidence="8" type="ORF">M5D96_014015</name>
</gene>
<organism evidence="8 9">
    <name type="scientific">Drosophila gunungcola</name>
    <name type="common">fruit fly</name>
    <dbReference type="NCBI Taxonomy" id="103775"/>
    <lineage>
        <taxon>Eukaryota</taxon>
        <taxon>Metazoa</taxon>
        <taxon>Ecdysozoa</taxon>
        <taxon>Arthropoda</taxon>
        <taxon>Hexapoda</taxon>
        <taxon>Insecta</taxon>
        <taxon>Pterygota</taxon>
        <taxon>Neoptera</taxon>
        <taxon>Endopterygota</taxon>
        <taxon>Diptera</taxon>
        <taxon>Brachycera</taxon>
        <taxon>Muscomorpha</taxon>
        <taxon>Ephydroidea</taxon>
        <taxon>Drosophilidae</taxon>
        <taxon>Drosophila</taxon>
        <taxon>Sophophora</taxon>
    </lineage>
</organism>
<dbReference type="Pfam" id="PF01096">
    <property type="entry name" value="Zn_ribbon_TFIIS"/>
    <property type="match status" value="1"/>
</dbReference>
<dbReference type="InterPro" id="IPR001222">
    <property type="entry name" value="Znf_TFIIS"/>
</dbReference>
<dbReference type="PIRSF" id="PIRSF006704">
    <property type="entry name" value="TF_IIS"/>
    <property type="match status" value="1"/>
</dbReference>
<evidence type="ECO:0000313" key="9">
    <source>
        <dbReference type="Proteomes" id="UP001059596"/>
    </source>
</evidence>
<accession>A0A9P9YA72</accession>
<dbReference type="Proteomes" id="UP001059596">
    <property type="component" value="Unassembled WGS sequence"/>
</dbReference>
<protein>
    <recommendedName>
        <fullName evidence="10">Transcription elongation factor S-II</fullName>
    </recommendedName>
</protein>
<feature type="domain" description="TFIIS central" evidence="7">
    <location>
        <begin position="5"/>
        <end position="123"/>
    </location>
</feature>
<evidence type="ECO:0000259" key="7">
    <source>
        <dbReference type="PROSITE" id="PS51321"/>
    </source>
</evidence>
<name>A0A9P9YA72_9MUSC</name>
<evidence type="ECO:0000256" key="5">
    <source>
        <dbReference type="PROSITE-ProRule" id="PRU00472"/>
    </source>
</evidence>
<dbReference type="Gene3D" id="1.10.472.30">
    <property type="entry name" value="Transcription elongation factor S-II, central domain"/>
    <property type="match status" value="1"/>
</dbReference>
<dbReference type="InterPro" id="IPR035100">
    <property type="entry name" value="TF_IIS-typ"/>
</dbReference>
<dbReference type="PANTHER" id="PTHR11477">
    <property type="entry name" value="TRANSCRIPTION FACTOR S-II ZINC FINGER DOMAIN-CONTAINING PROTEIN"/>
    <property type="match status" value="1"/>
</dbReference>
<evidence type="ECO:0000256" key="4">
    <source>
        <dbReference type="ARBA" id="ARBA00023242"/>
    </source>
</evidence>
<dbReference type="GO" id="GO:0003676">
    <property type="term" value="F:nucleic acid binding"/>
    <property type="evidence" value="ECO:0007669"/>
    <property type="project" value="InterPro"/>
</dbReference>
<evidence type="ECO:0000256" key="2">
    <source>
        <dbReference type="ARBA" id="ARBA00022771"/>
    </source>
</evidence>
<keyword evidence="1" id="KW-0479">Metal-binding</keyword>
<dbReference type="InterPro" id="IPR036575">
    <property type="entry name" value="TFIIS_cen_dom_sf"/>
</dbReference>
<dbReference type="AlphaFoldDB" id="A0A9P9YA72"/>
<proteinExistence type="predicted"/>
<evidence type="ECO:0000256" key="3">
    <source>
        <dbReference type="ARBA" id="ARBA00022833"/>
    </source>
</evidence>
<dbReference type="GO" id="GO:0006351">
    <property type="term" value="P:DNA-templated transcription"/>
    <property type="evidence" value="ECO:0007669"/>
    <property type="project" value="InterPro"/>
</dbReference>
<dbReference type="InterPro" id="IPR003618">
    <property type="entry name" value="TFIIS_cen_dom"/>
</dbReference>
<keyword evidence="2 5" id="KW-0863">Zinc-finger</keyword>
<dbReference type="GO" id="GO:0008270">
    <property type="term" value="F:zinc ion binding"/>
    <property type="evidence" value="ECO:0007669"/>
    <property type="project" value="UniProtKB-KW"/>
</dbReference>
<evidence type="ECO:0008006" key="10">
    <source>
        <dbReference type="Google" id="ProtNLM"/>
    </source>
</evidence>
<dbReference type="PROSITE" id="PS51321">
    <property type="entry name" value="TFIIS_CENTRAL"/>
    <property type="match status" value="1"/>
</dbReference>
<keyword evidence="3" id="KW-0862">Zinc</keyword>
<dbReference type="EMBL" id="JAMKOV010000163">
    <property type="protein sequence ID" value="KAI8033226.1"/>
    <property type="molecule type" value="Genomic_DNA"/>
</dbReference>
<sequence length="166" mass="19366">MEYSVRVKCRKMLESALQMDDLDDLAEGSGHIKNLAFQLEQAIYDELYDLEVKYKNRIRSRLSNLRDPKNPGLRDKFLRGIISPKQLAKMTPEEMASDELKQMRQQFVQDSIHKAQKAEMAQGTKTDLFKCSRCKKRNCVQLHTQDGDEPIMTFVMCEECGNRWKT</sequence>